<protein>
    <submittedName>
        <fullName evidence="4">Aldehyde dehydrogenase family protein</fullName>
    </submittedName>
</protein>
<feature type="domain" description="Aldehyde dehydrogenase" evidence="3">
    <location>
        <begin position="29"/>
        <end position="477"/>
    </location>
</feature>
<accession>A0A7T2S9L2</accession>
<evidence type="ECO:0000256" key="1">
    <source>
        <dbReference type="ARBA" id="ARBA00009986"/>
    </source>
</evidence>
<sequence length="483" mass="51080">MSLSMETFHISSEMCGNLINGQWRKGEVPLPVIDKYSGEQIALVSAATSAQVTQAVQIAQQAMERGAPPPAERAAILRRAATLLAERRTAFVDVMVAEAGFTQPDAAGEVDRAIITLGLTAEECTRIVGEMVPFAASPGAHQRLGYTVRHPIGIVAAITPFNSPLNTVLHKVAPAFGAGNAVLLKPSEYTPLTSALLAQVLLDAGMPVDFLAMLQGCGDTVGSALLAAPEVAFYTFTGSTRVGRIIQQAAGLRRTQMELGSIASTIVCADADLDKAIPKLVNAAFRKAGQVCTSVQRLYVERPVFDTVAQRLKDAAGAFPAGNPRDAATRVGPLINEAAAQRAEQWIQEAVAAGAQLLCGGQREGSVIQPAVLIRGAAHTSAWCMEAFAPLLSLEPFDHLDEAIAGANSTPYGLSAGVFTTNINKAFLATQKLRFGTVQINETSSARSDVMPFGGVKDSGFGKEGPWHAMREMTEERLVVFNP</sequence>
<dbReference type="InterPro" id="IPR015590">
    <property type="entry name" value="Aldehyde_DH_dom"/>
</dbReference>
<reference evidence="4 5" key="1">
    <citation type="submission" date="2020-12" db="EMBL/GenBank/DDBJ databases">
        <title>FDA dAtabase for Regulatory Grade micrObial Sequences (FDA-ARGOS): Supporting development and validation of Infectious Disease Dx tests.</title>
        <authorList>
            <person name="Sproer C."/>
            <person name="Gronow S."/>
            <person name="Severitt S."/>
            <person name="Schroder I."/>
            <person name="Tallon L."/>
            <person name="Sadzewicz L."/>
            <person name="Zhao X."/>
            <person name="Boylan J."/>
            <person name="Ott S."/>
            <person name="Bowen H."/>
            <person name="Vavikolanu K."/>
            <person name="Mehta A."/>
            <person name="Aluvathingal J."/>
            <person name="Nadendla S."/>
            <person name="Lowell S."/>
            <person name="Myers T."/>
            <person name="Yan Y."/>
            <person name="Sichtig H."/>
        </authorList>
    </citation>
    <scope>NUCLEOTIDE SEQUENCE [LARGE SCALE GENOMIC DNA]</scope>
    <source>
        <strain evidence="4 5">FDAARGOS_909</strain>
    </source>
</reference>
<proteinExistence type="inferred from homology"/>
<dbReference type="InterPro" id="IPR016161">
    <property type="entry name" value="Ald_DH/histidinol_DH"/>
</dbReference>
<dbReference type="InterPro" id="IPR016163">
    <property type="entry name" value="Ald_DH_C"/>
</dbReference>
<name>A0A7T2S9L2_DELAC</name>
<keyword evidence="2" id="KW-0560">Oxidoreductase</keyword>
<dbReference type="AlphaFoldDB" id="A0A7T2S9L2"/>
<gene>
    <name evidence="4" type="ORF">I6G66_14040</name>
</gene>
<evidence type="ECO:0000259" key="3">
    <source>
        <dbReference type="Pfam" id="PF00171"/>
    </source>
</evidence>
<evidence type="ECO:0000313" key="4">
    <source>
        <dbReference type="EMBL" id="QPS11475.1"/>
    </source>
</evidence>
<dbReference type="EMBL" id="CP065668">
    <property type="protein sequence ID" value="QPS11475.1"/>
    <property type="molecule type" value="Genomic_DNA"/>
</dbReference>
<dbReference type="InterPro" id="IPR016162">
    <property type="entry name" value="Ald_DH_N"/>
</dbReference>
<dbReference type="Proteomes" id="UP000594778">
    <property type="component" value="Chromosome"/>
</dbReference>
<evidence type="ECO:0000313" key="5">
    <source>
        <dbReference type="Proteomes" id="UP000594778"/>
    </source>
</evidence>
<dbReference type="RefSeq" id="WP_197957460.1">
    <property type="nucleotide sequence ID" value="NZ_CP065668.1"/>
</dbReference>
<dbReference type="Pfam" id="PF00171">
    <property type="entry name" value="Aldedh"/>
    <property type="match status" value="1"/>
</dbReference>
<dbReference type="InterPro" id="IPR051020">
    <property type="entry name" value="ALDH-related_metabolic_enz"/>
</dbReference>
<dbReference type="PANTHER" id="PTHR42991:SF1">
    <property type="entry name" value="ALDEHYDE DEHYDROGENASE"/>
    <property type="match status" value="1"/>
</dbReference>
<dbReference type="Gene3D" id="3.40.605.10">
    <property type="entry name" value="Aldehyde Dehydrogenase, Chain A, domain 1"/>
    <property type="match status" value="1"/>
</dbReference>
<organism evidence="4 5">
    <name type="scientific">Delftia acidovorans</name>
    <name type="common">Pseudomonas acidovorans</name>
    <name type="synonym">Comamonas acidovorans</name>
    <dbReference type="NCBI Taxonomy" id="80866"/>
    <lineage>
        <taxon>Bacteria</taxon>
        <taxon>Pseudomonadati</taxon>
        <taxon>Pseudomonadota</taxon>
        <taxon>Betaproteobacteria</taxon>
        <taxon>Burkholderiales</taxon>
        <taxon>Comamonadaceae</taxon>
        <taxon>Delftia</taxon>
    </lineage>
</organism>
<evidence type="ECO:0000256" key="2">
    <source>
        <dbReference type="ARBA" id="ARBA00023002"/>
    </source>
</evidence>
<dbReference type="SUPFAM" id="SSF53720">
    <property type="entry name" value="ALDH-like"/>
    <property type="match status" value="1"/>
</dbReference>
<dbReference type="GO" id="GO:0008911">
    <property type="term" value="F:lactaldehyde dehydrogenase (NAD+) activity"/>
    <property type="evidence" value="ECO:0007669"/>
    <property type="project" value="TreeGrafter"/>
</dbReference>
<dbReference type="Gene3D" id="3.40.309.10">
    <property type="entry name" value="Aldehyde Dehydrogenase, Chain A, domain 2"/>
    <property type="match status" value="1"/>
</dbReference>
<dbReference type="PANTHER" id="PTHR42991">
    <property type="entry name" value="ALDEHYDE DEHYDROGENASE"/>
    <property type="match status" value="1"/>
</dbReference>
<comment type="similarity">
    <text evidence="1">Belongs to the aldehyde dehydrogenase family.</text>
</comment>